<organism evidence="7 8">
    <name type="scientific">Helianthus annuus</name>
    <name type="common">Common sunflower</name>
    <dbReference type="NCBI Taxonomy" id="4232"/>
    <lineage>
        <taxon>Eukaryota</taxon>
        <taxon>Viridiplantae</taxon>
        <taxon>Streptophyta</taxon>
        <taxon>Embryophyta</taxon>
        <taxon>Tracheophyta</taxon>
        <taxon>Spermatophyta</taxon>
        <taxon>Magnoliopsida</taxon>
        <taxon>eudicotyledons</taxon>
        <taxon>Gunneridae</taxon>
        <taxon>Pentapetalae</taxon>
        <taxon>asterids</taxon>
        <taxon>campanulids</taxon>
        <taxon>Asterales</taxon>
        <taxon>Asteraceae</taxon>
        <taxon>Asteroideae</taxon>
        <taxon>Heliantheae alliance</taxon>
        <taxon>Heliantheae</taxon>
        <taxon>Helianthus</taxon>
    </lineage>
</organism>
<dbReference type="Proteomes" id="UP000215914">
    <property type="component" value="Chromosome 1"/>
</dbReference>
<dbReference type="STRING" id="4232.A0A251VQM2"/>
<dbReference type="AlphaFoldDB" id="A0A251VQM2"/>
<dbReference type="Gramene" id="mRNA:HanXRQr2_Chr01g0034981">
    <property type="protein sequence ID" value="mRNA:HanXRQr2_Chr01g0034981"/>
    <property type="gene ID" value="HanXRQr2_Chr01g0034981"/>
</dbReference>
<dbReference type="PANTHER" id="PTHR32295">
    <property type="entry name" value="IQ-DOMAIN 5-RELATED"/>
    <property type="match status" value="1"/>
</dbReference>
<dbReference type="GO" id="GO:0005516">
    <property type="term" value="F:calmodulin binding"/>
    <property type="evidence" value="ECO:0007669"/>
    <property type="project" value="UniProtKB-KW"/>
</dbReference>
<dbReference type="InterPro" id="IPR000048">
    <property type="entry name" value="IQ_motif_EF-hand-BS"/>
</dbReference>
<dbReference type="InterPro" id="IPR025064">
    <property type="entry name" value="DUF4005"/>
</dbReference>
<keyword evidence="1" id="KW-0112">Calmodulin-binding</keyword>
<dbReference type="PROSITE" id="PS50096">
    <property type="entry name" value="IQ"/>
    <property type="match status" value="1"/>
</dbReference>
<dbReference type="OrthoDB" id="753382at2759"/>
<dbReference type="OMA" id="ERMDRTP"/>
<comment type="subunit">
    <text evidence="3">Binds to multiple calmodulin (CaM) in the presence of Ca(2+) and CaM-like proteins.</text>
</comment>
<proteinExistence type="inferred from homology"/>
<evidence type="ECO:0000313" key="8">
    <source>
        <dbReference type="Proteomes" id="UP000215914"/>
    </source>
</evidence>
<feature type="compositionally biased region" description="Polar residues" evidence="4">
    <location>
        <begin position="339"/>
        <end position="351"/>
    </location>
</feature>
<feature type="compositionally biased region" description="Basic and acidic residues" evidence="4">
    <location>
        <begin position="18"/>
        <end position="46"/>
    </location>
</feature>
<evidence type="ECO:0000256" key="1">
    <source>
        <dbReference type="ARBA" id="ARBA00022860"/>
    </source>
</evidence>
<feature type="compositionally biased region" description="Polar residues" evidence="4">
    <location>
        <begin position="78"/>
        <end position="89"/>
    </location>
</feature>
<dbReference type="EMBL" id="CM007890">
    <property type="protein sequence ID" value="OTG37845.1"/>
    <property type="molecule type" value="Genomic_DNA"/>
</dbReference>
<evidence type="ECO:0000313" key="7">
    <source>
        <dbReference type="EMBL" id="OTG37845.1"/>
    </source>
</evidence>
<dbReference type="Pfam" id="PF13178">
    <property type="entry name" value="DUF4005"/>
    <property type="match status" value="1"/>
</dbReference>
<feature type="region of interest" description="Disordered" evidence="4">
    <location>
        <begin position="1"/>
        <end position="53"/>
    </location>
</feature>
<sequence>MGKKGHWFSAIKKVFTHNSKDKSSNETEKKNSNEKKGRGKLKHGESRSFIPLFREPSSIEKILGEVDQQLLFIGNPTHVEQPTTPQPSFSGKPPSPRVTSQRATSPRVASNRTASPRVRSPRAVSPKSSPPRVVRKRSEINYRPEPTLSYHHRSATVIQAAYRGYMARRSYRALRGLVRLQGVVRGQNVKRQTVNAMKQMQLLVRVQTQIQSRRIQMLENEALERQTHKEVESLGGKQTFSNLLEMGDGDWDDSLITKEEREARLQRKMEAVIKRERAMAYAYSHQLWKATPKSAQNALTEIRSGGFPWWWNWLERQLPSDEPTKNPEYTPTPPRPNVTPKTSPHPQSGTYKRTGFSFDNLRTPTPKSSKSTVPTPSRPLITPTQTPPSTTPNMMKHYKTKGSVSGSPYPLKDDDSLMSCPPFSVPNYMSPTVSAKAKARPTGNPKDRIPSSAASETSKRRFSFPLTQNIGSSFKWNKKSSNKDSTTLEAQTVLKKHKSPRSIGDLSVDSTISMPAAFGRKPFNRFV</sequence>
<dbReference type="Gene3D" id="1.20.5.190">
    <property type="match status" value="1"/>
</dbReference>
<reference evidence="6 8" key="1">
    <citation type="journal article" date="2017" name="Nature">
        <title>The sunflower genome provides insights into oil metabolism, flowering and Asterid evolution.</title>
        <authorList>
            <person name="Badouin H."/>
            <person name="Gouzy J."/>
            <person name="Grassa C.J."/>
            <person name="Murat F."/>
            <person name="Staton S.E."/>
            <person name="Cottret L."/>
            <person name="Lelandais-Briere C."/>
            <person name="Owens G.L."/>
            <person name="Carrere S."/>
            <person name="Mayjonade B."/>
            <person name="Legrand L."/>
            <person name="Gill N."/>
            <person name="Kane N.C."/>
            <person name="Bowers J.E."/>
            <person name="Hubner S."/>
            <person name="Bellec A."/>
            <person name="Berard A."/>
            <person name="Berges H."/>
            <person name="Blanchet N."/>
            <person name="Boniface M.C."/>
            <person name="Brunel D."/>
            <person name="Catrice O."/>
            <person name="Chaidir N."/>
            <person name="Claudel C."/>
            <person name="Donnadieu C."/>
            <person name="Faraut T."/>
            <person name="Fievet G."/>
            <person name="Helmstetter N."/>
            <person name="King M."/>
            <person name="Knapp S.J."/>
            <person name="Lai Z."/>
            <person name="Le Paslier M.C."/>
            <person name="Lippi Y."/>
            <person name="Lorenzon L."/>
            <person name="Mandel J.R."/>
            <person name="Marage G."/>
            <person name="Marchand G."/>
            <person name="Marquand E."/>
            <person name="Bret-Mestries E."/>
            <person name="Morien E."/>
            <person name="Nambeesan S."/>
            <person name="Nguyen T."/>
            <person name="Pegot-Espagnet P."/>
            <person name="Pouilly N."/>
            <person name="Raftis F."/>
            <person name="Sallet E."/>
            <person name="Schiex T."/>
            <person name="Thomas J."/>
            <person name="Vandecasteele C."/>
            <person name="Vares D."/>
            <person name="Vear F."/>
            <person name="Vautrin S."/>
            <person name="Crespi M."/>
            <person name="Mangin B."/>
            <person name="Burke J.M."/>
            <person name="Salse J."/>
            <person name="Munos S."/>
            <person name="Vincourt P."/>
            <person name="Rieseberg L.H."/>
            <person name="Langlade N.B."/>
        </authorList>
    </citation>
    <scope>NUCLEOTIDE SEQUENCE [LARGE SCALE GENOMIC DNA]</scope>
    <source>
        <strain evidence="8">cv. SF193</strain>
        <tissue evidence="6">Leaves</tissue>
    </source>
</reference>
<feature type="compositionally biased region" description="Polar residues" evidence="4">
    <location>
        <begin position="97"/>
        <end position="114"/>
    </location>
</feature>
<feature type="region of interest" description="Disordered" evidence="4">
    <location>
        <begin position="434"/>
        <end position="459"/>
    </location>
</feature>
<evidence type="ECO:0000259" key="5">
    <source>
        <dbReference type="Pfam" id="PF13178"/>
    </source>
</evidence>
<evidence type="ECO:0000256" key="4">
    <source>
        <dbReference type="SAM" id="MobiDB-lite"/>
    </source>
</evidence>
<dbReference type="FunCoup" id="A0A251VQM2">
    <property type="interactions" value="2507"/>
</dbReference>
<feature type="region of interest" description="Disordered" evidence="4">
    <location>
        <begin position="77"/>
        <end position="140"/>
    </location>
</feature>
<evidence type="ECO:0000256" key="3">
    <source>
        <dbReference type="ARBA" id="ARBA00024378"/>
    </source>
</evidence>
<reference evidence="7" key="2">
    <citation type="submission" date="2017-02" db="EMBL/GenBank/DDBJ databases">
        <title>Sunflower complete genome.</title>
        <authorList>
            <person name="Langlade N."/>
            <person name="Munos S."/>
        </authorList>
    </citation>
    <scope>NUCLEOTIDE SEQUENCE [LARGE SCALE GENOMIC DNA]</scope>
    <source>
        <tissue evidence="7">Leaves</tissue>
    </source>
</reference>
<comment type="similarity">
    <text evidence="2">Belongs to the IQD family.</text>
</comment>
<keyword evidence="8" id="KW-1185">Reference proteome</keyword>
<dbReference type="CDD" id="cd23767">
    <property type="entry name" value="IQCD"/>
    <property type="match status" value="1"/>
</dbReference>
<dbReference type="EMBL" id="MNCJ02000316">
    <property type="protein sequence ID" value="KAF5823129.1"/>
    <property type="molecule type" value="Genomic_DNA"/>
</dbReference>
<evidence type="ECO:0000256" key="2">
    <source>
        <dbReference type="ARBA" id="ARBA00024341"/>
    </source>
</evidence>
<evidence type="ECO:0000313" key="6">
    <source>
        <dbReference type="EMBL" id="KAF5823129.1"/>
    </source>
</evidence>
<feature type="compositionally biased region" description="Low complexity" evidence="4">
    <location>
        <begin position="363"/>
        <end position="384"/>
    </location>
</feature>
<dbReference type="PANTHER" id="PTHR32295:SF113">
    <property type="entry name" value="PROTEIN IQ-DOMAIN 14"/>
    <property type="match status" value="1"/>
</dbReference>
<dbReference type="InParanoid" id="A0A251VQM2"/>
<dbReference type="SMART" id="SM00015">
    <property type="entry name" value="IQ"/>
    <property type="match status" value="1"/>
</dbReference>
<dbReference type="Pfam" id="PF00612">
    <property type="entry name" value="IQ"/>
    <property type="match status" value="1"/>
</dbReference>
<feature type="region of interest" description="Disordered" evidence="4">
    <location>
        <begin position="321"/>
        <end position="394"/>
    </location>
</feature>
<reference evidence="6" key="3">
    <citation type="submission" date="2020-06" db="EMBL/GenBank/DDBJ databases">
        <title>Helianthus annuus Genome sequencing and assembly Release 2.</title>
        <authorList>
            <person name="Gouzy J."/>
            <person name="Langlade N."/>
            <person name="Munos S."/>
        </authorList>
    </citation>
    <scope>NUCLEOTIDE SEQUENCE</scope>
    <source>
        <tissue evidence="6">Leaves</tissue>
    </source>
</reference>
<name>A0A251VQM2_HELAN</name>
<feature type="domain" description="DUF4005" evidence="5">
    <location>
        <begin position="392"/>
        <end position="480"/>
    </location>
</feature>
<protein>
    <submittedName>
        <fullName evidence="6">IQ motif, EF-hand binding protein</fullName>
    </submittedName>
    <submittedName>
        <fullName evidence="7">Putative IQ-domain 13</fullName>
    </submittedName>
</protein>
<gene>
    <name evidence="7" type="primary">IQD13</name>
    <name evidence="7" type="ORF">HannXRQ_Chr01g0023281</name>
    <name evidence="6" type="ORF">HanXRQr2_Chr01g0034981</name>
</gene>
<accession>A0A251VQM2</accession>